<evidence type="ECO:0000256" key="1">
    <source>
        <dbReference type="SAM" id="Phobius"/>
    </source>
</evidence>
<gene>
    <name evidence="2" type="ORF">DF196_03575</name>
</gene>
<dbReference type="OrthoDB" id="9789229at2"/>
<feature type="transmembrane region" description="Helical" evidence="1">
    <location>
        <begin position="72"/>
        <end position="94"/>
    </location>
</feature>
<organism evidence="2 3">
    <name type="scientific">Bifidobacterium callitrichidarum</name>
    <dbReference type="NCBI Taxonomy" id="2052941"/>
    <lineage>
        <taxon>Bacteria</taxon>
        <taxon>Bacillati</taxon>
        <taxon>Actinomycetota</taxon>
        <taxon>Actinomycetes</taxon>
        <taxon>Bifidobacteriales</taxon>
        <taxon>Bifidobacteriaceae</taxon>
        <taxon>Bifidobacterium</taxon>
    </lineage>
</organism>
<comment type="caution">
    <text evidence="2">The sequence shown here is derived from an EMBL/GenBank/DDBJ whole genome shotgun (WGS) entry which is preliminary data.</text>
</comment>
<name>A0A2U2NBU0_9BIFI</name>
<proteinExistence type="predicted"/>
<accession>A0A2U2NBU0</accession>
<evidence type="ECO:0000313" key="3">
    <source>
        <dbReference type="Proteomes" id="UP000245876"/>
    </source>
</evidence>
<dbReference type="InterPro" id="IPR010540">
    <property type="entry name" value="CmpB_TMEM229"/>
</dbReference>
<dbReference type="AlphaFoldDB" id="A0A2U2NBU0"/>
<feature type="transmembrane region" description="Helical" evidence="1">
    <location>
        <begin position="48"/>
        <end position="66"/>
    </location>
</feature>
<keyword evidence="1" id="KW-1133">Transmembrane helix</keyword>
<reference evidence="2 3" key="1">
    <citation type="journal article" date="2018" name="Int. J. Syst. Evol. Microbiol.">
        <title>Bifidobacterium callitrichidarum sp. nov. from the faeces of the emperor tamarin (Saguinus imperator).</title>
        <authorList>
            <person name="Modesto M."/>
            <person name="Michelini S."/>
            <person name="Sansosti M.C."/>
            <person name="De Filippo C."/>
            <person name="Cavalieri D."/>
            <person name="Qvirist L."/>
            <person name="Andlid T."/>
            <person name="Spiezio C."/>
            <person name="Sandri C."/>
            <person name="Pascarelli S."/>
            <person name="Sgorbati B."/>
            <person name="Mattarelli P."/>
        </authorList>
    </citation>
    <scope>NUCLEOTIDE SEQUENCE [LARGE SCALE GENOMIC DNA]</scope>
    <source>
        <strain evidence="2 3">TRI 5</strain>
    </source>
</reference>
<keyword evidence="1" id="KW-0472">Membrane</keyword>
<protein>
    <recommendedName>
        <fullName evidence="4">ABC transporter permease</fullName>
    </recommendedName>
</protein>
<keyword evidence="1" id="KW-0812">Transmembrane</keyword>
<feature type="transmembrane region" description="Helical" evidence="1">
    <location>
        <begin position="115"/>
        <end position="137"/>
    </location>
</feature>
<dbReference type="EMBL" id="QFFM01000005">
    <property type="protein sequence ID" value="PWG66469.1"/>
    <property type="molecule type" value="Genomic_DNA"/>
</dbReference>
<sequence>METLPALLLVASRWFLYWTAYSFVGWAWETMLSVVLRKRFEDRGMLNGPICPIYGFGALLVLGLLHDVRDPVALFLSSGVIACTLEYASSWAIEKLYHVRFWDYTGKPFNINGRVYLNGFLAFGAGATAVVLVVQPWMTAIVESWPELAVAIAASVLFVATVVDWVITQAGLHSFDSRLARVAEQIKMLKLEQIEAIDTRIDMADEMLTRSLSWQQRRLVRIFPGLTSLRNPDVASRVRRILERRGW</sequence>
<feature type="transmembrane region" description="Helical" evidence="1">
    <location>
        <begin position="15"/>
        <end position="36"/>
    </location>
</feature>
<feature type="transmembrane region" description="Helical" evidence="1">
    <location>
        <begin position="149"/>
        <end position="168"/>
    </location>
</feature>
<keyword evidence="3" id="KW-1185">Reference proteome</keyword>
<dbReference type="Pfam" id="PF06541">
    <property type="entry name" value="ABC_trans_CmpB"/>
    <property type="match status" value="1"/>
</dbReference>
<dbReference type="Proteomes" id="UP000245876">
    <property type="component" value="Unassembled WGS sequence"/>
</dbReference>
<evidence type="ECO:0008006" key="4">
    <source>
        <dbReference type="Google" id="ProtNLM"/>
    </source>
</evidence>
<dbReference type="RefSeq" id="WP_109056516.1">
    <property type="nucleotide sequence ID" value="NZ_QFFM01000005.1"/>
</dbReference>
<evidence type="ECO:0000313" key="2">
    <source>
        <dbReference type="EMBL" id="PWG66469.1"/>
    </source>
</evidence>